<dbReference type="InterPro" id="IPR052184">
    <property type="entry name" value="SDR_enzymes"/>
</dbReference>
<organism evidence="1 2">
    <name type="scientific">Diplocloster agilis</name>
    <dbReference type="NCBI Taxonomy" id="2850323"/>
    <lineage>
        <taxon>Bacteria</taxon>
        <taxon>Bacillati</taxon>
        <taxon>Bacillota</taxon>
        <taxon>Clostridia</taxon>
        <taxon>Lachnospirales</taxon>
        <taxon>Lachnospiraceae</taxon>
        <taxon>Diplocloster</taxon>
    </lineage>
</organism>
<proteinExistence type="predicted"/>
<dbReference type="Proteomes" id="UP000712157">
    <property type="component" value="Unassembled WGS sequence"/>
</dbReference>
<dbReference type="GO" id="GO:0016616">
    <property type="term" value="F:oxidoreductase activity, acting on the CH-OH group of donors, NAD or NADP as acceptor"/>
    <property type="evidence" value="ECO:0007669"/>
    <property type="project" value="TreeGrafter"/>
</dbReference>
<evidence type="ECO:0000313" key="1">
    <source>
        <dbReference type="EMBL" id="MBU9739539.1"/>
    </source>
</evidence>
<dbReference type="PANTHER" id="PTHR45458">
    <property type="entry name" value="SHORT-CHAIN DEHYDROGENASE/REDUCTASE SDR"/>
    <property type="match status" value="1"/>
</dbReference>
<dbReference type="InterPro" id="IPR036291">
    <property type="entry name" value="NAD(P)-bd_dom_sf"/>
</dbReference>
<gene>
    <name evidence="1" type="ORF">KTH89_23675</name>
</gene>
<reference evidence="1" key="1">
    <citation type="submission" date="2021-06" db="EMBL/GenBank/DDBJ databases">
        <title>Description of novel taxa of the family Lachnospiraceae.</title>
        <authorList>
            <person name="Chaplin A.V."/>
            <person name="Sokolova S.R."/>
            <person name="Pikina A.P."/>
            <person name="Korzhanova M."/>
            <person name="Belova V."/>
            <person name="Korostin D."/>
            <person name="Efimov B.A."/>
        </authorList>
    </citation>
    <scope>NUCLEOTIDE SEQUENCE</scope>
    <source>
        <strain evidence="1">ASD5720</strain>
    </source>
</reference>
<dbReference type="Gene3D" id="3.40.50.720">
    <property type="entry name" value="NAD(P)-binding Rossmann-like Domain"/>
    <property type="match status" value="1"/>
</dbReference>
<dbReference type="PRINTS" id="PR00081">
    <property type="entry name" value="GDHRDH"/>
</dbReference>
<dbReference type="RefSeq" id="WP_238723349.1">
    <property type="nucleotide sequence ID" value="NZ_JAHQCW010000065.1"/>
</dbReference>
<protein>
    <submittedName>
        <fullName evidence="1">SDR family NAD(P)-dependent oxidoreductase</fullName>
    </submittedName>
</protein>
<accession>A0A949K472</accession>
<evidence type="ECO:0000313" key="2">
    <source>
        <dbReference type="Proteomes" id="UP000712157"/>
    </source>
</evidence>
<dbReference type="EMBL" id="JAHQCW010000065">
    <property type="protein sequence ID" value="MBU9739539.1"/>
    <property type="molecule type" value="Genomic_DNA"/>
</dbReference>
<comment type="caution">
    <text evidence="1">The sequence shown here is derived from an EMBL/GenBank/DDBJ whole genome shotgun (WGS) entry which is preliminary data.</text>
</comment>
<keyword evidence="2" id="KW-1185">Reference proteome</keyword>
<dbReference type="AlphaFoldDB" id="A0A949K472"/>
<dbReference type="SUPFAM" id="SSF51735">
    <property type="entry name" value="NAD(P)-binding Rossmann-fold domains"/>
    <property type="match status" value="1"/>
</dbReference>
<name>A0A949K472_9FIRM</name>
<sequence>MAREILVSGASRGLGYCIASSYLKAGESVHMIVRKRTDAVDELENTYPMCHVYLGDVGSDAAIQDALSKLREKVEVFDLIYNVAGIFWEKDRKGLTYLDIDEMADMMNVNAFGALRILKGLAGQIKEQTRIVNISSESGSLTNCEERGMYSYCMSKAALNMATRQYVREHGDRRNIITVCPGWMRTDMGGAQADLDPMFSAGEIIRLAEHMDELEEGALFFKYDGRKLPW</sequence>
<dbReference type="PANTHER" id="PTHR45458:SF1">
    <property type="entry name" value="SHORT CHAIN DEHYDROGENASE"/>
    <property type="match status" value="1"/>
</dbReference>
<dbReference type="InterPro" id="IPR002347">
    <property type="entry name" value="SDR_fam"/>
</dbReference>
<dbReference type="Pfam" id="PF00106">
    <property type="entry name" value="adh_short"/>
    <property type="match status" value="1"/>
</dbReference>